<feature type="compositionally biased region" description="Basic and acidic residues" evidence="1">
    <location>
        <begin position="1"/>
        <end position="15"/>
    </location>
</feature>
<name>A0A5B7CB42_DAVIN</name>
<organism evidence="3">
    <name type="scientific">Davidia involucrata</name>
    <name type="common">Dove tree</name>
    <dbReference type="NCBI Taxonomy" id="16924"/>
    <lineage>
        <taxon>Eukaryota</taxon>
        <taxon>Viridiplantae</taxon>
        <taxon>Streptophyta</taxon>
        <taxon>Embryophyta</taxon>
        <taxon>Tracheophyta</taxon>
        <taxon>Spermatophyta</taxon>
        <taxon>Magnoliopsida</taxon>
        <taxon>eudicotyledons</taxon>
        <taxon>Gunneridae</taxon>
        <taxon>Pentapetalae</taxon>
        <taxon>asterids</taxon>
        <taxon>Cornales</taxon>
        <taxon>Nyssaceae</taxon>
        <taxon>Davidia</taxon>
    </lineage>
</organism>
<proteinExistence type="predicted"/>
<sequence>MSMRPAKFDDEEVRRVIHGPRPSPLRINKDSHAIQKPAANHQQQQRRNPVIIYTHSPKIIHTQARDFMALVQKLTGQNSGENNLRPIIHEDNESSSVLTDENCCGDFKESSSSVSPIFNINPNPYFADMPLFTPNSNDFFCSPRHLFRYPSPNMGNLIMKGLPEY</sequence>
<feature type="domain" description="VQ" evidence="2">
    <location>
        <begin position="54"/>
        <end position="79"/>
    </location>
</feature>
<dbReference type="InterPro" id="IPR039607">
    <property type="entry name" value="VQ_8/17/18/20/21/25"/>
</dbReference>
<gene>
    <name evidence="3" type="ORF">Din_047863</name>
</gene>
<evidence type="ECO:0000259" key="2">
    <source>
        <dbReference type="Pfam" id="PF05678"/>
    </source>
</evidence>
<dbReference type="PANTHER" id="PTHR33143:SF76">
    <property type="entry name" value="VQ MOTIF-CONTAINING PROTEIN 8, CHLOROPLASTIC"/>
    <property type="match status" value="1"/>
</dbReference>
<protein>
    <recommendedName>
        <fullName evidence="2">VQ domain-containing protein</fullName>
    </recommendedName>
</protein>
<dbReference type="Pfam" id="PF05678">
    <property type="entry name" value="VQ"/>
    <property type="match status" value="1"/>
</dbReference>
<dbReference type="EMBL" id="GHES01047863">
    <property type="protein sequence ID" value="MPA78422.1"/>
    <property type="molecule type" value="Transcribed_RNA"/>
</dbReference>
<evidence type="ECO:0000256" key="1">
    <source>
        <dbReference type="SAM" id="MobiDB-lite"/>
    </source>
</evidence>
<accession>A0A5B7CB42</accession>
<reference evidence="3" key="1">
    <citation type="submission" date="2019-08" db="EMBL/GenBank/DDBJ databases">
        <title>Reference gene set and small RNA set construction with multiple tissues from Davidia involucrata Baill.</title>
        <authorList>
            <person name="Yang H."/>
            <person name="Zhou C."/>
            <person name="Li G."/>
            <person name="Wang J."/>
            <person name="Gao P."/>
            <person name="Wang M."/>
            <person name="Wang R."/>
            <person name="Zhao Y."/>
        </authorList>
    </citation>
    <scope>NUCLEOTIDE SEQUENCE</scope>
    <source>
        <tissue evidence="3">Mixed with DoveR01_LX</tissue>
    </source>
</reference>
<evidence type="ECO:0000313" key="3">
    <source>
        <dbReference type="EMBL" id="MPA78422.1"/>
    </source>
</evidence>
<dbReference type="AlphaFoldDB" id="A0A5B7CB42"/>
<feature type="region of interest" description="Disordered" evidence="1">
    <location>
        <begin position="1"/>
        <end position="28"/>
    </location>
</feature>
<dbReference type="PANTHER" id="PTHR33143">
    <property type="entry name" value="F16F4.1 PROTEIN-RELATED"/>
    <property type="match status" value="1"/>
</dbReference>
<dbReference type="GO" id="GO:0005634">
    <property type="term" value="C:nucleus"/>
    <property type="evidence" value="ECO:0007669"/>
    <property type="project" value="TreeGrafter"/>
</dbReference>
<dbReference type="InterPro" id="IPR008889">
    <property type="entry name" value="VQ"/>
</dbReference>